<proteinExistence type="predicted"/>
<organism evidence="3 4">
    <name type="scientific">Maribrevibacterium harenarium</name>
    <dbReference type="NCBI Taxonomy" id="2589817"/>
    <lineage>
        <taxon>Bacteria</taxon>
        <taxon>Pseudomonadati</taxon>
        <taxon>Pseudomonadota</taxon>
        <taxon>Gammaproteobacteria</taxon>
        <taxon>Oceanospirillales</taxon>
        <taxon>Oceanospirillaceae</taxon>
        <taxon>Maribrevibacterium</taxon>
    </lineage>
</organism>
<dbReference type="InterPro" id="IPR035965">
    <property type="entry name" value="PAS-like_dom_sf"/>
</dbReference>
<dbReference type="AlphaFoldDB" id="A0A501WRC5"/>
<evidence type="ECO:0000259" key="1">
    <source>
        <dbReference type="PROSITE" id="PS50113"/>
    </source>
</evidence>
<accession>A0A501WRC5</accession>
<sequence>MNTVFAQAFYLMPTPAFVVDIQSGAITAMNERFELLFRNLGEQPVQQWQQLLNSEDCGELLNIHSAARAKTLEQLSLALHIGTQAVASEVSVRALDKQHLLAYITSTEHMDLSIAENTLLKFALTESSAGLWLWDIRENRISCSPSIATLLGCGIENTPHNSKQWHAMIHKDDVEKFVRTVNEHVEHRQTYYEAEYRIRRANDEYIWVRERGRTFSHDTDGAITKVIGFVENISHQKALEEHLRSQATFDELTGLLNRGAAITHFAKQIGLAKRQYTPLTMAKIDLDARGLLAEMPLERRNNAIHSSARYFYKKIREADILARVAQDKLLLLLPNTSLKDAQKLLEKALKPSEEEQKVLAYGDAHQANFCVGLATFPEDGETVDELAQSANAAVEQGRANGIGISIFH</sequence>
<dbReference type="InterPro" id="IPR052155">
    <property type="entry name" value="Biofilm_reg_signaling"/>
</dbReference>
<name>A0A501WRC5_9GAMM</name>
<evidence type="ECO:0000259" key="2">
    <source>
        <dbReference type="PROSITE" id="PS50887"/>
    </source>
</evidence>
<dbReference type="InterPro" id="IPR013655">
    <property type="entry name" value="PAS_fold_3"/>
</dbReference>
<evidence type="ECO:0000313" key="3">
    <source>
        <dbReference type="EMBL" id="TPE50920.1"/>
    </source>
</evidence>
<dbReference type="Pfam" id="PF00990">
    <property type="entry name" value="GGDEF"/>
    <property type="match status" value="1"/>
</dbReference>
<dbReference type="PROSITE" id="PS50113">
    <property type="entry name" value="PAC"/>
    <property type="match status" value="1"/>
</dbReference>
<dbReference type="SMART" id="SM00086">
    <property type="entry name" value="PAC"/>
    <property type="match status" value="1"/>
</dbReference>
<feature type="domain" description="GGDEF" evidence="2">
    <location>
        <begin position="277"/>
        <end position="408"/>
    </location>
</feature>
<dbReference type="Gene3D" id="3.30.70.270">
    <property type="match status" value="1"/>
</dbReference>
<dbReference type="InterPro" id="IPR001610">
    <property type="entry name" value="PAC"/>
</dbReference>
<dbReference type="InterPro" id="IPR000160">
    <property type="entry name" value="GGDEF_dom"/>
</dbReference>
<dbReference type="OrthoDB" id="6095576at2"/>
<comment type="caution">
    <text evidence="3">The sequence shown here is derived from an EMBL/GenBank/DDBJ whole genome shotgun (WGS) entry which is preliminary data.</text>
</comment>
<dbReference type="CDD" id="cd00130">
    <property type="entry name" value="PAS"/>
    <property type="match status" value="1"/>
</dbReference>
<dbReference type="InterPro" id="IPR029787">
    <property type="entry name" value="Nucleotide_cyclase"/>
</dbReference>
<gene>
    <name evidence="3" type="ORF">FJM67_10195</name>
</gene>
<dbReference type="PANTHER" id="PTHR44757:SF2">
    <property type="entry name" value="BIOFILM ARCHITECTURE MAINTENANCE PROTEIN MBAA"/>
    <property type="match status" value="1"/>
</dbReference>
<dbReference type="NCBIfam" id="TIGR00229">
    <property type="entry name" value="sensory_box"/>
    <property type="match status" value="1"/>
</dbReference>
<dbReference type="RefSeq" id="WP_140588992.1">
    <property type="nucleotide sequence ID" value="NZ_VFRR01000017.1"/>
</dbReference>
<dbReference type="PROSITE" id="PS50887">
    <property type="entry name" value="GGDEF"/>
    <property type="match status" value="1"/>
</dbReference>
<dbReference type="PANTHER" id="PTHR44757">
    <property type="entry name" value="DIGUANYLATE CYCLASE DGCP"/>
    <property type="match status" value="1"/>
</dbReference>
<protein>
    <submittedName>
        <fullName evidence="3">Diguanylate cyclase</fullName>
    </submittedName>
</protein>
<feature type="domain" description="PAC" evidence="1">
    <location>
        <begin position="192"/>
        <end position="245"/>
    </location>
</feature>
<dbReference type="SUPFAM" id="SSF55073">
    <property type="entry name" value="Nucleotide cyclase"/>
    <property type="match status" value="1"/>
</dbReference>
<dbReference type="EMBL" id="VFRR01000017">
    <property type="protein sequence ID" value="TPE50920.1"/>
    <property type="molecule type" value="Genomic_DNA"/>
</dbReference>
<reference evidence="3 4" key="1">
    <citation type="submission" date="2019-06" db="EMBL/GenBank/DDBJ databases">
        <title>A novel bacterium of genus Marinomonas, isolated from coastal sand.</title>
        <authorList>
            <person name="Huang H."/>
            <person name="Mo K."/>
            <person name="Hu Y."/>
        </authorList>
    </citation>
    <scope>NUCLEOTIDE SEQUENCE [LARGE SCALE GENOMIC DNA]</scope>
    <source>
        <strain evidence="3 4">HB171799</strain>
    </source>
</reference>
<dbReference type="SUPFAM" id="SSF55785">
    <property type="entry name" value="PYP-like sensor domain (PAS domain)"/>
    <property type="match status" value="1"/>
</dbReference>
<dbReference type="SMART" id="SM00091">
    <property type="entry name" value="PAS"/>
    <property type="match status" value="2"/>
</dbReference>
<dbReference type="NCBIfam" id="TIGR00254">
    <property type="entry name" value="GGDEF"/>
    <property type="match status" value="1"/>
</dbReference>
<keyword evidence="4" id="KW-1185">Reference proteome</keyword>
<evidence type="ECO:0000313" key="4">
    <source>
        <dbReference type="Proteomes" id="UP000315901"/>
    </source>
</evidence>
<dbReference type="InterPro" id="IPR000014">
    <property type="entry name" value="PAS"/>
</dbReference>
<dbReference type="InterPro" id="IPR000700">
    <property type="entry name" value="PAS-assoc_C"/>
</dbReference>
<dbReference type="Pfam" id="PF08447">
    <property type="entry name" value="PAS_3"/>
    <property type="match status" value="1"/>
</dbReference>
<dbReference type="Proteomes" id="UP000315901">
    <property type="component" value="Unassembled WGS sequence"/>
</dbReference>
<dbReference type="SMART" id="SM00267">
    <property type="entry name" value="GGDEF"/>
    <property type="match status" value="1"/>
</dbReference>
<dbReference type="Gene3D" id="3.30.450.20">
    <property type="entry name" value="PAS domain"/>
    <property type="match status" value="1"/>
</dbReference>
<dbReference type="InterPro" id="IPR043128">
    <property type="entry name" value="Rev_trsase/Diguanyl_cyclase"/>
</dbReference>